<reference evidence="3" key="1">
    <citation type="submission" date="2017-09" db="EMBL/GenBank/DDBJ databases">
        <title>Adomaviruses: a putative new virus family provides insights into dsDNA virus evolution.</title>
        <authorList>
            <person name="Welch N.L."/>
            <person name="Yutin N."/>
            <person name="Dill J."/>
            <person name="Camus A."/>
            <person name="Pang Y.-Y.S."/>
            <person name="Schiller J.T."/>
            <person name="Pipas J.M."/>
            <person name="An P."/>
            <person name="Delwart E."/>
            <person name="Koda S."/>
            <person name="Subrimaniam K."/>
            <person name="Waltzek T."/>
            <person name="Koonin E.V."/>
            <person name="Buck C.B."/>
            <person name="Ng T.F.F."/>
        </authorList>
    </citation>
    <scope>NUCLEOTIDE SEQUENCE [LARGE SCALE GENOMIC DNA]</scope>
    <source>
        <strain evidence="3">UFL1</strain>
    </source>
</reference>
<proteinExistence type="predicted"/>
<evidence type="ECO:0000256" key="1">
    <source>
        <dbReference type="SAM" id="MobiDB-lite"/>
    </source>
</evidence>
<keyword evidence="2" id="KW-0812">Transmembrane</keyword>
<dbReference type="KEGG" id="vg:41702115"/>
<keyword evidence="2" id="KW-1133">Transmembrane helix</keyword>
<sequence>MFLVNRFNTRGVQCDQQPGRTAEIRNSLQTLATMRCCQVTTYALFSVLYLVVVFPILICHILLHVEKPYASSEVAVFSLITFLIVFVTASILFYVMRKNADLQCQQRDLEREIRNETKRSIAIGIYGRTARWCVSETLNQLPRLFRAHVKENIRQQLNCEIDIPNENDIHEFLGTFVYGREHEERLEQQALNMQREEHMRRFLRCPHDRGTQSPEHSFSMPHTTHSAHTSTRKKHNNTGTCESIPLRPLAKRLLSAPNLIVSSNPIYVDHSDASAGVTGV</sequence>
<feature type="region of interest" description="Disordered" evidence="1">
    <location>
        <begin position="208"/>
        <end position="243"/>
    </location>
</feature>
<organism evidence="3">
    <name type="scientific">Symphysodon discus adomavirus 1</name>
    <dbReference type="NCBI Taxonomy" id="2175118"/>
    <lineage>
        <taxon>Viruses</taxon>
        <taxon>Adomaviruses</taxon>
    </lineage>
</organism>
<dbReference type="RefSeq" id="YP_009553063.1">
    <property type="nucleotide sequence ID" value="NC_040698.1"/>
</dbReference>
<keyword evidence="2" id="KW-0472">Membrane</keyword>
<evidence type="ECO:0000256" key="2">
    <source>
        <dbReference type="SAM" id="Phobius"/>
    </source>
</evidence>
<accession>A0A2S1MK68</accession>
<dbReference type="GeneID" id="41702115"/>
<feature type="transmembrane region" description="Helical" evidence="2">
    <location>
        <begin position="75"/>
        <end position="96"/>
    </location>
</feature>
<feature type="compositionally biased region" description="Polar residues" evidence="1">
    <location>
        <begin position="211"/>
        <end position="229"/>
    </location>
</feature>
<dbReference type="EMBL" id="MF946549">
    <property type="protein sequence ID" value="AWG87411.1"/>
    <property type="molecule type" value="Genomic_DNA"/>
</dbReference>
<evidence type="ECO:0000313" key="3">
    <source>
        <dbReference type="EMBL" id="AWG87411.1"/>
    </source>
</evidence>
<name>A0A2S1MK68_9VIRU</name>
<feature type="transmembrane region" description="Helical" evidence="2">
    <location>
        <begin position="42"/>
        <end position="63"/>
    </location>
</feature>
<dbReference type="Proteomes" id="UP000290732">
    <property type="component" value="Segment"/>
</dbReference>
<protein>
    <submittedName>
        <fullName evidence="3">EO4</fullName>
    </submittedName>
</protein>